<feature type="region of interest" description="Disordered" evidence="1">
    <location>
        <begin position="142"/>
        <end position="161"/>
    </location>
</feature>
<dbReference type="AlphaFoldDB" id="A0A9Q0NV70"/>
<reference evidence="3" key="2">
    <citation type="journal article" date="2023" name="Int. J. Mol. Sci.">
        <title>De Novo Assembly and Annotation of 11 Diverse Shrub Willow (Salix) Genomes Reveals Novel Gene Organization in Sex-Linked Regions.</title>
        <authorList>
            <person name="Hyden B."/>
            <person name="Feng K."/>
            <person name="Yates T.B."/>
            <person name="Jawdy S."/>
            <person name="Cereghino C."/>
            <person name="Smart L.B."/>
            <person name="Muchero W."/>
        </authorList>
    </citation>
    <scope>NUCLEOTIDE SEQUENCE [LARGE SCALE GENOMIC DNA]</scope>
    <source>
        <tissue evidence="3">Shoot tip</tissue>
    </source>
</reference>
<organism evidence="3 4">
    <name type="scientific">Salix viminalis</name>
    <name type="common">Common osier</name>
    <name type="synonym">Basket willow</name>
    <dbReference type="NCBI Taxonomy" id="40686"/>
    <lineage>
        <taxon>Eukaryota</taxon>
        <taxon>Viridiplantae</taxon>
        <taxon>Streptophyta</taxon>
        <taxon>Embryophyta</taxon>
        <taxon>Tracheophyta</taxon>
        <taxon>Spermatophyta</taxon>
        <taxon>Magnoliopsida</taxon>
        <taxon>eudicotyledons</taxon>
        <taxon>Gunneridae</taxon>
        <taxon>Pentapetalae</taxon>
        <taxon>rosids</taxon>
        <taxon>fabids</taxon>
        <taxon>Malpighiales</taxon>
        <taxon>Salicaceae</taxon>
        <taxon>Saliceae</taxon>
        <taxon>Salix</taxon>
    </lineage>
</organism>
<sequence length="161" mass="18312">MVEVLENYKEERGVVVTPLVKVAGFKTVFRQHPDSSKTRTIPREEMFRFSHQVPSVLLTGQEGQNAPKGCWELDPASTPLELLQVLSVIQLDGMMETSEKDKENYLSGDMTKFNEEEFVEYVNTVEEKGVVGKAARGDVADARKNKRKEGNEDTLMVYKRR</sequence>
<dbReference type="OrthoDB" id="1744287at2759"/>
<dbReference type="Pfam" id="PF11926">
    <property type="entry name" value="DUF3444"/>
    <property type="match status" value="1"/>
</dbReference>
<dbReference type="InterPro" id="IPR024593">
    <property type="entry name" value="DUF3444"/>
</dbReference>
<comment type="caution">
    <text evidence="3">The sequence shown here is derived from an EMBL/GenBank/DDBJ whole genome shotgun (WGS) entry which is preliminary data.</text>
</comment>
<dbReference type="EMBL" id="JAPFFL010000015">
    <property type="protein sequence ID" value="KAJ6676477.1"/>
    <property type="molecule type" value="Genomic_DNA"/>
</dbReference>
<dbReference type="PANTHER" id="PTHR45089">
    <property type="entry name" value="DNAJ HEAT SHOCK AMINO-TERMINAL DOMAIN PROTEIN-RELATED"/>
    <property type="match status" value="1"/>
</dbReference>
<accession>A0A9Q0NV70</accession>
<evidence type="ECO:0000256" key="1">
    <source>
        <dbReference type="SAM" id="MobiDB-lite"/>
    </source>
</evidence>
<name>A0A9Q0NV70_SALVM</name>
<evidence type="ECO:0000313" key="3">
    <source>
        <dbReference type="EMBL" id="KAJ6676477.1"/>
    </source>
</evidence>
<feature type="compositionally biased region" description="Basic and acidic residues" evidence="1">
    <location>
        <begin position="142"/>
        <end position="151"/>
    </location>
</feature>
<evidence type="ECO:0000259" key="2">
    <source>
        <dbReference type="Pfam" id="PF11926"/>
    </source>
</evidence>
<evidence type="ECO:0000313" key="4">
    <source>
        <dbReference type="Proteomes" id="UP001151529"/>
    </source>
</evidence>
<keyword evidence="4" id="KW-1185">Reference proteome</keyword>
<feature type="domain" description="DUF3444" evidence="2">
    <location>
        <begin position="1"/>
        <end position="62"/>
    </location>
</feature>
<dbReference type="Proteomes" id="UP001151529">
    <property type="component" value="Chromosome 15Z"/>
</dbReference>
<gene>
    <name evidence="3" type="ORF">OIU85_009730</name>
</gene>
<protein>
    <recommendedName>
        <fullName evidence="2">DUF3444 domain-containing protein</fullName>
    </recommendedName>
</protein>
<proteinExistence type="predicted"/>
<reference evidence="3" key="1">
    <citation type="submission" date="2022-11" db="EMBL/GenBank/DDBJ databases">
        <authorList>
            <person name="Hyden B.L."/>
            <person name="Feng K."/>
            <person name="Yates T."/>
            <person name="Jawdy S."/>
            <person name="Smart L.B."/>
            <person name="Muchero W."/>
        </authorList>
    </citation>
    <scope>NUCLEOTIDE SEQUENCE</scope>
    <source>
        <tissue evidence="3">Shoot tip</tissue>
    </source>
</reference>